<sequence length="113" mass="12616">MLVLVVGREVNDVVRDDALNNWSVRGLDESETVDTCKGCEVTDKTNVWSFWGLDRAHTSVVRGVHVSNLETSTLTAKTTGSKGRETALVGEPCKWVRLVHELAELRRSEELLH</sequence>
<dbReference type="EMBL" id="CAEZZU010000027">
    <property type="protein sequence ID" value="CAB4771802.1"/>
    <property type="molecule type" value="Genomic_DNA"/>
</dbReference>
<gene>
    <name evidence="1" type="ORF">UFOPK2925_00312</name>
</gene>
<accession>A0A6J6VHC2</accession>
<proteinExistence type="predicted"/>
<reference evidence="1" key="1">
    <citation type="submission" date="2020-05" db="EMBL/GenBank/DDBJ databases">
        <authorList>
            <person name="Chiriac C."/>
            <person name="Salcher M."/>
            <person name="Ghai R."/>
            <person name="Kavagutti S V."/>
        </authorList>
    </citation>
    <scope>NUCLEOTIDE SEQUENCE</scope>
</reference>
<protein>
    <submittedName>
        <fullName evidence="1">Unannotated protein</fullName>
    </submittedName>
</protein>
<name>A0A6J6VHC2_9ZZZZ</name>
<organism evidence="1">
    <name type="scientific">freshwater metagenome</name>
    <dbReference type="NCBI Taxonomy" id="449393"/>
    <lineage>
        <taxon>unclassified sequences</taxon>
        <taxon>metagenomes</taxon>
        <taxon>ecological metagenomes</taxon>
    </lineage>
</organism>
<dbReference type="AlphaFoldDB" id="A0A6J6VHC2"/>
<evidence type="ECO:0000313" key="1">
    <source>
        <dbReference type="EMBL" id="CAB4771802.1"/>
    </source>
</evidence>